<dbReference type="PROSITE" id="PS50977">
    <property type="entry name" value="HTH_TETR_2"/>
    <property type="match status" value="1"/>
</dbReference>
<organism evidence="6 7">
    <name type="scientific">Nocardioides mesophilus</name>
    <dbReference type="NCBI Taxonomy" id="433659"/>
    <lineage>
        <taxon>Bacteria</taxon>
        <taxon>Bacillati</taxon>
        <taxon>Actinomycetota</taxon>
        <taxon>Actinomycetes</taxon>
        <taxon>Propionibacteriales</taxon>
        <taxon>Nocardioidaceae</taxon>
        <taxon>Nocardioides</taxon>
    </lineage>
</organism>
<dbReference type="InterPro" id="IPR001647">
    <property type="entry name" value="HTH_TetR"/>
</dbReference>
<dbReference type="SUPFAM" id="SSF48498">
    <property type="entry name" value="Tetracyclin repressor-like, C-terminal domain"/>
    <property type="match status" value="1"/>
</dbReference>
<keyword evidence="1" id="KW-0805">Transcription regulation</keyword>
<dbReference type="KEGG" id="nmes:H9L09_16160"/>
<dbReference type="InterPro" id="IPR023772">
    <property type="entry name" value="DNA-bd_HTH_TetR-type_CS"/>
</dbReference>
<dbReference type="InterPro" id="IPR011075">
    <property type="entry name" value="TetR_C"/>
</dbReference>
<dbReference type="Gene3D" id="1.10.10.60">
    <property type="entry name" value="Homeodomain-like"/>
    <property type="match status" value="1"/>
</dbReference>
<gene>
    <name evidence="6" type="ORF">H9L09_16160</name>
</gene>
<dbReference type="InterPro" id="IPR050109">
    <property type="entry name" value="HTH-type_TetR-like_transc_reg"/>
</dbReference>
<dbReference type="PANTHER" id="PTHR30055">
    <property type="entry name" value="HTH-TYPE TRANSCRIPTIONAL REGULATOR RUTR"/>
    <property type="match status" value="1"/>
</dbReference>
<evidence type="ECO:0000259" key="5">
    <source>
        <dbReference type="PROSITE" id="PS50977"/>
    </source>
</evidence>
<evidence type="ECO:0000313" key="7">
    <source>
        <dbReference type="Proteomes" id="UP000515947"/>
    </source>
</evidence>
<name>A0A7G9R8V5_9ACTN</name>
<keyword evidence="7" id="KW-1185">Reference proteome</keyword>
<sequence>MVPLDGVRPRVEGAREAEILDATLDLLIEAGFDRLTMDAVAARAHAGKATLYRRWSSKSSLVVDALLRSKRAHDLADVDTGSLRGDLLTTYCGAGGLADKDNAIVLASVMTALHTDPEFAQEFRSRFLAPKLEINRHIYARAQARGELLPGIDVELISAALAGILLHRVFLLGFPVDPTVIETVVDQIILPAATGRPYSAHPEGTS</sequence>
<dbReference type="Pfam" id="PF00440">
    <property type="entry name" value="TetR_N"/>
    <property type="match status" value="1"/>
</dbReference>
<dbReference type="GO" id="GO:0000976">
    <property type="term" value="F:transcription cis-regulatory region binding"/>
    <property type="evidence" value="ECO:0007669"/>
    <property type="project" value="TreeGrafter"/>
</dbReference>
<feature type="DNA-binding region" description="H-T-H motif" evidence="4">
    <location>
        <begin position="36"/>
        <end position="55"/>
    </location>
</feature>
<dbReference type="PROSITE" id="PS01081">
    <property type="entry name" value="HTH_TETR_1"/>
    <property type="match status" value="1"/>
</dbReference>
<dbReference type="InterPro" id="IPR036271">
    <property type="entry name" value="Tet_transcr_reg_TetR-rel_C_sf"/>
</dbReference>
<evidence type="ECO:0000256" key="1">
    <source>
        <dbReference type="ARBA" id="ARBA00023015"/>
    </source>
</evidence>
<evidence type="ECO:0000256" key="3">
    <source>
        <dbReference type="ARBA" id="ARBA00023163"/>
    </source>
</evidence>
<dbReference type="Gene3D" id="1.10.357.10">
    <property type="entry name" value="Tetracycline Repressor, domain 2"/>
    <property type="match status" value="1"/>
</dbReference>
<dbReference type="PRINTS" id="PR00455">
    <property type="entry name" value="HTHTETR"/>
</dbReference>
<dbReference type="InterPro" id="IPR009057">
    <property type="entry name" value="Homeodomain-like_sf"/>
</dbReference>
<accession>A0A7G9R8V5</accession>
<feature type="domain" description="HTH tetR-type" evidence="5">
    <location>
        <begin position="13"/>
        <end position="73"/>
    </location>
</feature>
<evidence type="ECO:0000256" key="4">
    <source>
        <dbReference type="PROSITE-ProRule" id="PRU00335"/>
    </source>
</evidence>
<dbReference type="RefSeq" id="WP_187577873.1">
    <property type="nucleotide sequence ID" value="NZ_CP060713.1"/>
</dbReference>
<keyword evidence="3" id="KW-0804">Transcription</keyword>
<evidence type="ECO:0000256" key="2">
    <source>
        <dbReference type="ARBA" id="ARBA00023125"/>
    </source>
</evidence>
<dbReference type="SUPFAM" id="SSF46689">
    <property type="entry name" value="Homeodomain-like"/>
    <property type="match status" value="1"/>
</dbReference>
<evidence type="ECO:0000313" key="6">
    <source>
        <dbReference type="EMBL" id="QNN52030.1"/>
    </source>
</evidence>
<dbReference type="PANTHER" id="PTHR30055:SF148">
    <property type="entry name" value="TETR-FAMILY TRANSCRIPTIONAL REGULATOR"/>
    <property type="match status" value="1"/>
</dbReference>
<dbReference type="Proteomes" id="UP000515947">
    <property type="component" value="Chromosome"/>
</dbReference>
<protein>
    <submittedName>
        <fullName evidence="6">TetR/AcrR family transcriptional regulator</fullName>
    </submittedName>
</protein>
<dbReference type="AlphaFoldDB" id="A0A7G9R8V5"/>
<dbReference type="EMBL" id="CP060713">
    <property type="protein sequence ID" value="QNN52030.1"/>
    <property type="molecule type" value="Genomic_DNA"/>
</dbReference>
<dbReference type="GO" id="GO:0003700">
    <property type="term" value="F:DNA-binding transcription factor activity"/>
    <property type="evidence" value="ECO:0007669"/>
    <property type="project" value="TreeGrafter"/>
</dbReference>
<proteinExistence type="predicted"/>
<dbReference type="Pfam" id="PF16859">
    <property type="entry name" value="TetR_C_11"/>
    <property type="match status" value="1"/>
</dbReference>
<keyword evidence="2 4" id="KW-0238">DNA-binding</keyword>
<reference evidence="6 7" key="1">
    <citation type="submission" date="2020-08" db="EMBL/GenBank/DDBJ databases">
        <title>Genome sequence of Nocardioides mesophilus KACC 16243T.</title>
        <authorList>
            <person name="Hyun D.-W."/>
            <person name="Bae J.-W."/>
        </authorList>
    </citation>
    <scope>NUCLEOTIDE SEQUENCE [LARGE SCALE GENOMIC DNA]</scope>
    <source>
        <strain evidence="6 7">KACC 16243</strain>
    </source>
</reference>